<evidence type="ECO:0000256" key="5">
    <source>
        <dbReference type="ARBA" id="ARBA00023204"/>
    </source>
</evidence>
<comment type="caution">
    <text evidence="10">The sequence shown here is derived from an EMBL/GenBank/DDBJ whole genome shotgun (WGS) entry which is preliminary data.</text>
</comment>
<feature type="region of interest" description="Disordered" evidence="8">
    <location>
        <begin position="772"/>
        <end position="796"/>
    </location>
</feature>
<dbReference type="GO" id="GO:0006260">
    <property type="term" value="P:DNA replication"/>
    <property type="evidence" value="ECO:0007669"/>
    <property type="project" value="InterPro"/>
</dbReference>
<feature type="compositionally biased region" description="Acidic residues" evidence="8">
    <location>
        <begin position="786"/>
        <end position="796"/>
    </location>
</feature>
<evidence type="ECO:0000313" key="10">
    <source>
        <dbReference type="EMBL" id="RMY89058.1"/>
    </source>
</evidence>
<dbReference type="GO" id="GO:0006310">
    <property type="term" value="P:DNA recombination"/>
    <property type="evidence" value="ECO:0007669"/>
    <property type="project" value="UniProtKB-KW"/>
</dbReference>
<dbReference type="AlphaFoldDB" id="A0A3M7FJM5"/>
<evidence type="ECO:0000256" key="9">
    <source>
        <dbReference type="SAM" id="SignalP"/>
    </source>
</evidence>
<evidence type="ECO:0000256" key="8">
    <source>
        <dbReference type="SAM" id="MobiDB-lite"/>
    </source>
</evidence>
<feature type="region of interest" description="Disordered" evidence="8">
    <location>
        <begin position="569"/>
        <end position="693"/>
    </location>
</feature>
<evidence type="ECO:0000256" key="3">
    <source>
        <dbReference type="ARBA" id="ARBA00022763"/>
    </source>
</evidence>
<feature type="compositionally biased region" description="Basic and acidic residues" evidence="8">
    <location>
        <begin position="350"/>
        <end position="360"/>
    </location>
</feature>
<keyword evidence="6" id="KW-0539">Nucleus</keyword>
<evidence type="ECO:0000256" key="2">
    <source>
        <dbReference type="ARBA" id="ARBA00006661"/>
    </source>
</evidence>
<dbReference type="GO" id="GO:0033557">
    <property type="term" value="C:Slx1-Slx4 complex"/>
    <property type="evidence" value="ECO:0007669"/>
    <property type="project" value="InterPro"/>
</dbReference>
<evidence type="ECO:0000256" key="1">
    <source>
        <dbReference type="ARBA" id="ARBA00004123"/>
    </source>
</evidence>
<feature type="region of interest" description="Disordered" evidence="8">
    <location>
        <begin position="519"/>
        <end position="552"/>
    </location>
</feature>
<feature type="compositionally biased region" description="Polar residues" evidence="8">
    <location>
        <begin position="521"/>
        <end position="549"/>
    </location>
</feature>
<dbReference type="GO" id="GO:0006281">
    <property type="term" value="P:DNA repair"/>
    <property type="evidence" value="ECO:0007669"/>
    <property type="project" value="UniProtKB-KW"/>
</dbReference>
<evidence type="ECO:0000256" key="4">
    <source>
        <dbReference type="ARBA" id="ARBA00023172"/>
    </source>
</evidence>
<name>A0A3M7FJM5_HORWE</name>
<comment type="subcellular location">
    <subcellularLocation>
        <location evidence="1">Nucleus</location>
    </subcellularLocation>
</comment>
<protein>
    <recommendedName>
        <fullName evidence="7">Structure-specific endonuclease subunit SLX4</fullName>
    </recommendedName>
</protein>
<reference evidence="10 11" key="1">
    <citation type="journal article" date="2018" name="BMC Genomics">
        <title>Genomic evidence for intraspecific hybridization in a clonal and extremely halotolerant yeast.</title>
        <authorList>
            <person name="Gostincar C."/>
            <person name="Stajich J.E."/>
            <person name="Zupancic J."/>
            <person name="Zalar P."/>
            <person name="Gunde-Cimerman N."/>
        </authorList>
    </citation>
    <scope>NUCLEOTIDE SEQUENCE [LARGE SCALE GENOMIC DNA]</scope>
    <source>
        <strain evidence="10 11">EXF-2788</strain>
    </source>
</reference>
<keyword evidence="9" id="KW-0732">Signal</keyword>
<comment type="similarity">
    <text evidence="2">Belongs to the SLX4 family.</text>
</comment>
<feature type="compositionally biased region" description="Basic residues" evidence="8">
    <location>
        <begin position="454"/>
        <end position="463"/>
    </location>
</feature>
<feature type="compositionally biased region" description="Basic residues" evidence="8">
    <location>
        <begin position="340"/>
        <end position="349"/>
    </location>
</feature>
<keyword evidence="5" id="KW-0234">DNA repair</keyword>
<feature type="compositionally biased region" description="Pro residues" evidence="8">
    <location>
        <begin position="239"/>
        <end position="249"/>
    </location>
</feature>
<dbReference type="OrthoDB" id="5349119at2759"/>
<feature type="compositionally biased region" description="Low complexity" evidence="8">
    <location>
        <begin position="678"/>
        <end position="688"/>
    </location>
</feature>
<proteinExistence type="inferred from homology"/>
<keyword evidence="3" id="KW-0227">DNA damage</keyword>
<feature type="compositionally biased region" description="Basic residues" evidence="8">
    <location>
        <begin position="206"/>
        <end position="215"/>
    </location>
</feature>
<feature type="signal peptide" evidence="9">
    <location>
        <begin position="1"/>
        <end position="19"/>
    </location>
</feature>
<feature type="compositionally biased region" description="Polar residues" evidence="8">
    <location>
        <begin position="294"/>
        <end position="308"/>
    </location>
</feature>
<feature type="region of interest" description="Disordered" evidence="8">
    <location>
        <begin position="112"/>
        <end position="168"/>
    </location>
</feature>
<dbReference type="EMBL" id="QWIR01000070">
    <property type="protein sequence ID" value="RMY89058.1"/>
    <property type="molecule type" value="Genomic_DNA"/>
</dbReference>
<organism evidence="10 11">
    <name type="scientific">Hortaea werneckii</name>
    <name type="common">Black yeast</name>
    <name type="synonym">Cladosporium werneckii</name>
    <dbReference type="NCBI Taxonomy" id="91943"/>
    <lineage>
        <taxon>Eukaryota</taxon>
        <taxon>Fungi</taxon>
        <taxon>Dikarya</taxon>
        <taxon>Ascomycota</taxon>
        <taxon>Pezizomycotina</taxon>
        <taxon>Dothideomycetes</taxon>
        <taxon>Dothideomycetidae</taxon>
        <taxon>Mycosphaerellales</taxon>
        <taxon>Teratosphaeriaceae</taxon>
        <taxon>Hortaea</taxon>
    </lineage>
</organism>
<evidence type="ECO:0000313" key="11">
    <source>
        <dbReference type="Proteomes" id="UP000268823"/>
    </source>
</evidence>
<dbReference type="Proteomes" id="UP000268823">
    <property type="component" value="Unassembled WGS sequence"/>
</dbReference>
<evidence type="ECO:0000256" key="7">
    <source>
        <dbReference type="ARBA" id="ARBA00029496"/>
    </source>
</evidence>
<keyword evidence="4" id="KW-0233">DNA recombination</keyword>
<gene>
    <name evidence="10" type="ORF">D0861_04448</name>
</gene>
<dbReference type="Pfam" id="PF09494">
    <property type="entry name" value="Slx4"/>
    <property type="match status" value="1"/>
</dbReference>
<sequence length="831" mass="89747">MSWQRVIATLSSLLCCGRARRAGDDDAAAATTTTIAAAGDIPLVPLTPAADAAPAASVVGEGNVGEVLGLEGPDDDLSFTTGTKDQQLSRISHKNEEKVKFVDRETWRSSQPAVLLRPAAGTEMSSPTSPAAGRRAPVPSSPQLPSPSSFIRPLSSGFPSEAQDQRGLRAPDFQSAASWLPLAREDATGGDDGGLAARVTTETAGKLKKPRRRMKKSESIILNSDEPEESSYFARKSPPAEPPKRPPVPSADHHEREMAAAQGARRRRSWTPVMDTAIHVPSPAPRVPLGELLSNFSYTNPNPSGTSRSGERIISGEATTKRRKIELADSSTSAPVTRQPAKKASKTKSAKKDVIEKASESTEMPPAKPTKRSKGPKKPQTITALATKAYQPLVEPEAEQSTVSAFFTPRKQDLPTTHNAEETAAEPAKVKKPRKPRQPKEGPDAARETAKQKATTKPKKAKAKVKFNEADFLPPLYSPEKAVLQMQQQDFLFGTSSQLATDEDPKFIKELQAAMTASEMVGQSTQAPTPRESSYTKVPTAPHGTSLSVGQADRELWCSAARDFKGGLHREKSGLNKSRPAAAAQAAPNKNTESAEAGPSCEKNPVEPKRAPVDSNTSHKQSEAVHAALATTATTPPKPDGFIDIDEIYDDDPSPPTPSPPRRRPSSAASPIQPLTFSTTSAPTPTSAQNKHPAALSTTAYLKSTDPQWSTIQPLLFPQIAHAIRTQTPSSNPSQPNWNQKILLYDPIVLEDLTAWLNEAKGIRIPVQRKVAKKHQPARGKSGGEKDDEMDQEVEVKDDEVKGWMVQKWCEERSVCCLWKEGLRGGVRNRY</sequence>
<feature type="chain" id="PRO_5017955972" description="Structure-specific endonuclease subunit SLX4" evidence="9">
    <location>
        <begin position="20"/>
        <end position="831"/>
    </location>
</feature>
<feature type="compositionally biased region" description="Basic and acidic residues" evidence="8">
    <location>
        <begin position="438"/>
        <end position="451"/>
    </location>
</feature>
<dbReference type="InterPro" id="IPR018574">
    <property type="entry name" value="Structure-sp_endonuc_su_Slx4"/>
</dbReference>
<evidence type="ECO:0000256" key="6">
    <source>
        <dbReference type="ARBA" id="ARBA00023242"/>
    </source>
</evidence>
<feature type="compositionally biased region" description="Acidic residues" evidence="8">
    <location>
        <begin position="643"/>
        <end position="653"/>
    </location>
</feature>
<accession>A0A3M7FJM5</accession>
<feature type="region of interest" description="Disordered" evidence="8">
    <location>
        <begin position="184"/>
        <end position="463"/>
    </location>
</feature>